<evidence type="ECO:0000256" key="1">
    <source>
        <dbReference type="SAM" id="MobiDB-lite"/>
    </source>
</evidence>
<feature type="transmembrane region" description="Helical" evidence="2">
    <location>
        <begin position="93"/>
        <end position="114"/>
    </location>
</feature>
<gene>
    <name evidence="3" type="ORF">BLEM_1940</name>
</gene>
<evidence type="ECO:0000313" key="3">
    <source>
        <dbReference type="EMBL" id="OZG60251.1"/>
    </source>
</evidence>
<feature type="region of interest" description="Disordered" evidence="1">
    <location>
        <begin position="262"/>
        <end position="299"/>
    </location>
</feature>
<sequence>MAEKKSPAKRVGKRVDDPKDRRFIDRSTGESVTDVKAHSVSGVDLDASHERRRSQAMPLRVVAFVLWLVGIVMEVLAVLEMNGTFNFPGLDRMWWIIILLVVDFGFVLAGSLTWNRANSIDPASKKNAVAYWVQTELGVIIAVIAFAPIVLLTLTNKDLDKKTKTVCSIVAGVALVAAGLGGANWQPTTSEAYDQAEVAAAQLADDGEVYWTASGDVYHFNPDCPHLKRSAEIYSGTIEEAFADNHKTRACKDCATEGGRYVLKDEATDGSSQSDGSDESGDTGDEPDGSADAETVDEE</sequence>
<keyword evidence="2" id="KW-1133">Transmembrane helix</keyword>
<reference evidence="3 4" key="1">
    <citation type="journal article" date="2017" name="BMC Genomics">
        <title>Comparative genomic and phylogenomic analyses of the Bifidobacteriaceae family.</title>
        <authorList>
            <person name="Lugli G.A."/>
            <person name="Milani C."/>
            <person name="Turroni F."/>
            <person name="Duranti S."/>
            <person name="Mancabelli L."/>
            <person name="Mangifesta M."/>
            <person name="Ferrario C."/>
            <person name="Modesto M."/>
            <person name="Mattarelli P."/>
            <person name="Jiri K."/>
            <person name="van Sinderen D."/>
            <person name="Ventura M."/>
        </authorList>
    </citation>
    <scope>NUCLEOTIDE SEQUENCE [LARGE SCALE GENOMIC DNA]</scope>
    <source>
        <strain evidence="3 4">DSM 28807</strain>
    </source>
</reference>
<dbReference type="Proteomes" id="UP000216352">
    <property type="component" value="Unassembled WGS sequence"/>
</dbReference>
<keyword evidence="2" id="KW-0472">Membrane</keyword>
<evidence type="ECO:0000256" key="2">
    <source>
        <dbReference type="SAM" id="Phobius"/>
    </source>
</evidence>
<proteinExistence type="predicted"/>
<dbReference type="AlphaFoldDB" id="A0A261FM53"/>
<keyword evidence="2" id="KW-0812">Transmembrane</keyword>
<dbReference type="OrthoDB" id="7544025at2"/>
<protein>
    <submittedName>
        <fullName evidence="3">Uncharacterized protein</fullName>
    </submittedName>
</protein>
<dbReference type="RefSeq" id="WP_072726725.1">
    <property type="nucleotide sequence ID" value="NZ_BDIS01000025.1"/>
</dbReference>
<feature type="compositionally biased region" description="Basic and acidic residues" evidence="1">
    <location>
        <begin position="13"/>
        <end position="30"/>
    </location>
</feature>
<feature type="region of interest" description="Disordered" evidence="1">
    <location>
        <begin position="1"/>
        <end position="30"/>
    </location>
</feature>
<organism evidence="3 4">
    <name type="scientific">Bifidobacterium lemurum</name>
    <dbReference type="NCBI Taxonomy" id="1603886"/>
    <lineage>
        <taxon>Bacteria</taxon>
        <taxon>Bacillati</taxon>
        <taxon>Actinomycetota</taxon>
        <taxon>Actinomycetes</taxon>
        <taxon>Bifidobacteriales</taxon>
        <taxon>Bifidobacteriaceae</taxon>
        <taxon>Bifidobacterium</taxon>
    </lineage>
</organism>
<accession>A0A261FM53</accession>
<feature type="compositionally biased region" description="Acidic residues" evidence="1">
    <location>
        <begin position="276"/>
        <end position="299"/>
    </location>
</feature>
<dbReference type="EMBL" id="MWWX01000017">
    <property type="protein sequence ID" value="OZG60251.1"/>
    <property type="molecule type" value="Genomic_DNA"/>
</dbReference>
<keyword evidence="4" id="KW-1185">Reference proteome</keyword>
<comment type="caution">
    <text evidence="3">The sequence shown here is derived from an EMBL/GenBank/DDBJ whole genome shotgun (WGS) entry which is preliminary data.</text>
</comment>
<evidence type="ECO:0000313" key="4">
    <source>
        <dbReference type="Proteomes" id="UP000216352"/>
    </source>
</evidence>
<feature type="transmembrane region" description="Helical" evidence="2">
    <location>
        <begin position="135"/>
        <end position="154"/>
    </location>
</feature>
<name>A0A261FM53_9BIFI</name>
<feature type="transmembrane region" description="Helical" evidence="2">
    <location>
        <begin position="61"/>
        <end position="81"/>
    </location>
</feature>